<feature type="compositionally biased region" description="Polar residues" evidence="1">
    <location>
        <begin position="195"/>
        <end position="215"/>
    </location>
</feature>
<dbReference type="PANTHER" id="PTHR13440:SF7">
    <property type="entry name" value="BLOC-1 RELATED COMPLEX SUBUNIT 6"/>
    <property type="match status" value="1"/>
</dbReference>
<keyword evidence="4" id="KW-1185">Reference proteome</keyword>
<dbReference type="RefSeq" id="XP_011666939.1">
    <property type="nucleotide sequence ID" value="XM_011668637.2"/>
</dbReference>
<feature type="domain" description="BLOC-1-related complex subunit 6 C-terminal helix" evidence="2">
    <location>
        <begin position="247"/>
        <end position="346"/>
    </location>
</feature>
<dbReference type="InterPro" id="IPR046465">
    <property type="entry name" value="BORCS6_C"/>
</dbReference>
<name>A0A7M7FZR8_STRPU</name>
<dbReference type="EnsemblMetazoa" id="XM_001175635">
    <property type="protein sequence ID" value="XP_001175635"/>
    <property type="gene ID" value="LOC752647"/>
</dbReference>
<dbReference type="EnsemblMetazoa" id="XM_011668637">
    <property type="protein sequence ID" value="XP_011666939"/>
    <property type="gene ID" value="LOC752647"/>
</dbReference>
<sequence length="350" mass="37865">MDGTESPGPLPARGEAEGAQSTDESTQKTSMQKQLWDEEETEGDQKGDGEGRLECDPLAEAAMNILRTQKQQKDPDEEEDDAFLDYGDSDSIGSGKHVEHIDCAVGCEQKLADVSKQLDDLHIDIPEPMVKLKRRSSSIAELSDVEATGSVERFSPREDPVGSAMGSLPLHGTLSREGEMVSYVADDLLEKIRQSVGSSRSTSGATSPAYPTTSQMMPWATTPPSMTSSSSSATEFGVAVGPSAMIPPIDPEAIQDLEKQCHMVADNLNLMLGHLSNSLHNMSAITVGHIQTYRDAVEKAGITVDHSVKAMYALMAKVEELNFSMPMVYDLAKQIKSINSQLDELESLCK</sequence>
<dbReference type="GeneID" id="752647"/>
<evidence type="ECO:0000256" key="1">
    <source>
        <dbReference type="SAM" id="MobiDB-lite"/>
    </source>
</evidence>
<dbReference type="GO" id="GO:0032418">
    <property type="term" value="P:lysosome localization"/>
    <property type="evidence" value="ECO:0000318"/>
    <property type="project" value="GO_Central"/>
</dbReference>
<dbReference type="KEGG" id="spu:752647"/>
<feature type="compositionally biased region" description="Basic and acidic residues" evidence="1">
    <location>
        <begin position="43"/>
        <end position="53"/>
    </location>
</feature>
<protein>
    <recommendedName>
        <fullName evidence="2">BLOC-1-related complex subunit 6 C-terminal helix domain-containing protein</fullName>
    </recommendedName>
</protein>
<organism evidence="3 4">
    <name type="scientific">Strongylocentrotus purpuratus</name>
    <name type="common">Purple sea urchin</name>
    <dbReference type="NCBI Taxonomy" id="7668"/>
    <lineage>
        <taxon>Eukaryota</taxon>
        <taxon>Metazoa</taxon>
        <taxon>Echinodermata</taxon>
        <taxon>Eleutherozoa</taxon>
        <taxon>Echinozoa</taxon>
        <taxon>Echinoidea</taxon>
        <taxon>Euechinoidea</taxon>
        <taxon>Echinacea</taxon>
        <taxon>Camarodonta</taxon>
        <taxon>Echinidea</taxon>
        <taxon>Strongylocentrotidae</taxon>
        <taxon>Strongylocentrotus</taxon>
    </lineage>
</organism>
<reference evidence="3" key="2">
    <citation type="submission" date="2021-01" db="UniProtKB">
        <authorList>
            <consortium name="EnsemblMetazoa"/>
        </authorList>
    </citation>
    <scope>IDENTIFICATION</scope>
</reference>
<dbReference type="AlphaFoldDB" id="A0A7M7FZR8"/>
<dbReference type="Proteomes" id="UP000007110">
    <property type="component" value="Unassembled WGS sequence"/>
</dbReference>
<evidence type="ECO:0000313" key="4">
    <source>
        <dbReference type="Proteomes" id="UP000007110"/>
    </source>
</evidence>
<evidence type="ECO:0000259" key="2">
    <source>
        <dbReference type="Pfam" id="PF10157"/>
    </source>
</evidence>
<proteinExistence type="predicted"/>
<feature type="region of interest" description="Disordered" evidence="1">
    <location>
        <begin position="195"/>
        <end position="233"/>
    </location>
</feature>
<dbReference type="InterPro" id="IPR019314">
    <property type="entry name" value="BORCS6"/>
</dbReference>
<dbReference type="OrthoDB" id="21270at2759"/>
<reference evidence="4" key="1">
    <citation type="submission" date="2015-02" db="EMBL/GenBank/DDBJ databases">
        <title>Genome sequencing for Strongylocentrotus purpuratus.</title>
        <authorList>
            <person name="Murali S."/>
            <person name="Liu Y."/>
            <person name="Vee V."/>
            <person name="English A."/>
            <person name="Wang M."/>
            <person name="Skinner E."/>
            <person name="Han Y."/>
            <person name="Muzny D.M."/>
            <person name="Worley K.C."/>
            <person name="Gibbs R.A."/>
        </authorList>
    </citation>
    <scope>NUCLEOTIDE SEQUENCE</scope>
</reference>
<feature type="region of interest" description="Disordered" evidence="1">
    <location>
        <begin position="1"/>
        <end position="53"/>
    </location>
</feature>
<feature type="compositionally biased region" description="Low complexity" evidence="1">
    <location>
        <begin position="216"/>
        <end position="233"/>
    </location>
</feature>
<accession>A0A7M7FZR8</accession>
<dbReference type="PANTHER" id="PTHR13440">
    <property type="entry name" value="BLOC-1 RELATED COMPLEX SUBUNIT 6"/>
    <property type="match status" value="1"/>
</dbReference>
<dbReference type="GO" id="GO:0099078">
    <property type="term" value="C:BORC complex"/>
    <property type="evidence" value="ECO:0000318"/>
    <property type="project" value="GO_Central"/>
</dbReference>
<evidence type="ECO:0000313" key="3">
    <source>
        <dbReference type="EnsemblMetazoa" id="XP_001175635"/>
    </source>
</evidence>
<dbReference type="RefSeq" id="XP_001175635.2">
    <property type="nucleotide sequence ID" value="XM_001175635.4"/>
</dbReference>
<dbReference type="InParanoid" id="A0A7M7FZR8"/>
<feature type="region of interest" description="Disordered" evidence="1">
    <location>
        <begin position="66"/>
        <end position="90"/>
    </location>
</feature>
<dbReference type="Pfam" id="PF10157">
    <property type="entry name" value="BORCS6"/>
    <property type="match status" value="1"/>
</dbReference>
<feature type="compositionally biased region" description="Polar residues" evidence="1">
    <location>
        <begin position="19"/>
        <end position="33"/>
    </location>
</feature>